<dbReference type="PANTHER" id="PTHR33755">
    <property type="entry name" value="TOXIN PARE1-RELATED"/>
    <property type="match status" value="1"/>
</dbReference>
<keyword evidence="2" id="KW-1277">Toxin-antitoxin system</keyword>
<evidence type="ECO:0000256" key="2">
    <source>
        <dbReference type="ARBA" id="ARBA00022649"/>
    </source>
</evidence>
<name>A0A3B0YMW6_9ZZZZ</name>
<evidence type="ECO:0008006" key="4">
    <source>
        <dbReference type="Google" id="ProtNLM"/>
    </source>
</evidence>
<sequence length="97" mass="11399">MVIWSEPAKLDLRSIHDFIAHNSHYYAKKVTHDILDKMNILDELPKAGKVVQEIADESIREVSIYSFRLIYEIKGQTIYVLAIIHKRQNFTSEQLDR</sequence>
<protein>
    <recommendedName>
        <fullName evidence="4">Death on curing protein, Doc toxin</fullName>
    </recommendedName>
</protein>
<dbReference type="PANTHER" id="PTHR33755:SF5">
    <property type="entry name" value="TYPE II TOXIN-ANTITOXIN SYSTEM RELE_PARE FAMILY TOXIN"/>
    <property type="match status" value="1"/>
</dbReference>
<dbReference type="InterPro" id="IPR051803">
    <property type="entry name" value="TA_system_RelE-like_toxin"/>
</dbReference>
<evidence type="ECO:0000313" key="3">
    <source>
        <dbReference type="EMBL" id="VAW75619.1"/>
    </source>
</evidence>
<dbReference type="AlphaFoldDB" id="A0A3B0YMW6"/>
<dbReference type="Pfam" id="PF05016">
    <property type="entry name" value="ParE_toxin"/>
    <property type="match status" value="1"/>
</dbReference>
<evidence type="ECO:0000256" key="1">
    <source>
        <dbReference type="ARBA" id="ARBA00006226"/>
    </source>
</evidence>
<accession>A0A3B0YMW6</accession>
<dbReference type="EMBL" id="UOFL01000088">
    <property type="protein sequence ID" value="VAW75619.1"/>
    <property type="molecule type" value="Genomic_DNA"/>
</dbReference>
<proteinExistence type="inferred from homology"/>
<organism evidence="3">
    <name type="scientific">hydrothermal vent metagenome</name>
    <dbReference type="NCBI Taxonomy" id="652676"/>
    <lineage>
        <taxon>unclassified sequences</taxon>
        <taxon>metagenomes</taxon>
        <taxon>ecological metagenomes</taxon>
    </lineage>
</organism>
<dbReference type="InterPro" id="IPR007712">
    <property type="entry name" value="RelE/ParE_toxin"/>
</dbReference>
<dbReference type="Gene3D" id="3.30.2310.20">
    <property type="entry name" value="RelE-like"/>
    <property type="match status" value="1"/>
</dbReference>
<comment type="similarity">
    <text evidence="1">Belongs to the RelE toxin family.</text>
</comment>
<dbReference type="InterPro" id="IPR035093">
    <property type="entry name" value="RelE/ParE_toxin_dom_sf"/>
</dbReference>
<gene>
    <name evidence="3" type="ORF">MNBD_GAMMA12-606</name>
</gene>
<reference evidence="3" key="1">
    <citation type="submission" date="2018-06" db="EMBL/GenBank/DDBJ databases">
        <authorList>
            <person name="Zhirakovskaya E."/>
        </authorList>
    </citation>
    <scope>NUCLEOTIDE SEQUENCE</scope>
</reference>